<sequence length="346" mass="37347">MKAEAFEIGGERILPGERRTVDLPVSVLSDHTPVTMSTHVINGKRPGPIVFVSAAIHGDEVIGVEIVRRVLQSPKLRGLRGTLICIPIVNAFGFLNHSRYLPDRRDLNRSFPGSETGSLAGRLAHLFISEIVKRSDFGIDLHSAASHRDNYPQIRVTPGRPKLRELADMFGAPILLTSKVREGSLREAASAVDCDVLLYEAGGGLRFDEFAVRVGTTGVLRTLHGLGMIAGKPIAPSKANPLVCSDSYWMRSPAGGLLRTFKKSGDTVVKGDVLGVVSDPFGEVETPITANTDGVIIGRSELPIVNEGDATFHIAQPARHRNAETALDLYTADVEGSTLFDEDEII</sequence>
<name>A0A2R4MGQ0_9HYPH</name>
<evidence type="ECO:0000256" key="3">
    <source>
        <dbReference type="ARBA" id="ARBA00022801"/>
    </source>
</evidence>
<dbReference type="GO" id="GO:0016811">
    <property type="term" value="F:hydrolase activity, acting on carbon-nitrogen (but not peptide) bonds, in linear amides"/>
    <property type="evidence" value="ECO:0007669"/>
    <property type="project" value="InterPro"/>
</dbReference>
<dbReference type="InterPro" id="IPR055438">
    <property type="entry name" value="AstE_AspA_cat"/>
</dbReference>
<dbReference type="Gene3D" id="3.40.630.10">
    <property type="entry name" value="Zn peptidases"/>
    <property type="match status" value="1"/>
</dbReference>
<evidence type="ECO:0000256" key="2">
    <source>
        <dbReference type="ARBA" id="ARBA00022723"/>
    </source>
</evidence>
<organism evidence="6 7">
    <name type="scientific">Maritalea myrionectae</name>
    <dbReference type="NCBI Taxonomy" id="454601"/>
    <lineage>
        <taxon>Bacteria</taxon>
        <taxon>Pseudomonadati</taxon>
        <taxon>Pseudomonadota</taxon>
        <taxon>Alphaproteobacteria</taxon>
        <taxon>Hyphomicrobiales</taxon>
        <taxon>Devosiaceae</taxon>
        <taxon>Maritalea</taxon>
    </lineage>
</organism>
<keyword evidence="7" id="KW-1185">Reference proteome</keyword>
<comment type="cofactor">
    <cofactor evidence="1">
        <name>Zn(2+)</name>
        <dbReference type="ChEBI" id="CHEBI:29105"/>
    </cofactor>
</comment>
<dbReference type="EMBL" id="CP021330">
    <property type="protein sequence ID" value="AVX05059.1"/>
    <property type="molecule type" value="Genomic_DNA"/>
</dbReference>
<dbReference type="STRING" id="1122213.GCA_000423365_00184"/>
<protein>
    <recommendedName>
        <fullName evidence="5">Succinylglutamate desuccinylase/Aspartoacylase catalytic domain-containing protein</fullName>
    </recommendedName>
</protein>
<reference evidence="6 7" key="1">
    <citation type="submission" date="2017-05" db="EMBL/GenBank/DDBJ databases">
        <title>Genome Analysis of Maritalea myrionectae HL2708#5.</title>
        <authorList>
            <consortium name="Cotde Inc.-PKNU"/>
            <person name="Jang D."/>
            <person name="Oh H.-M."/>
        </authorList>
    </citation>
    <scope>NUCLEOTIDE SEQUENCE [LARGE SCALE GENOMIC DNA]</scope>
    <source>
        <strain evidence="6 7">HL2708#5</strain>
    </source>
</reference>
<dbReference type="PANTHER" id="PTHR37326">
    <property type="entry name" value="BLL3975 PROTEIN"/>
    <property type="match status" value="1"/>
</dbReference>
<accession>A0A2R4MGQ0</accession>
<dbReference type="AlphaFoldDB" id="A0A2R4MGQ0"/>
<keyword evidence="3" id="KW-0378">Hydrolase</keyword>
<keyword evidence="2" id="KW-0479">Metal-binding</keyword>
<dbReference type="GO" id="GO:0046872">
    <property type="term" value="F:metal ion binding"/>
    <property type="evidence" value="ECO:0007669"/>
    <property type="project" value="UniProtKB-KW"/>
</dbReference>
<dbReference type="GO" id="GO:0016788">
    <property type="term" value="F:hydrolase activity, acting on ester bonds"/>
    <property type="evidence" value="ECO:0007669"/>
    <property type="project" value="InterPro"/>
</dbReference>
<dbReference type="Pfam" id="PF24827">
    <property type="entry name" value="AstE_AspA_cat"/>
    <property type="match status" value="1"/>
</dbReference>
<dbReference type="KEGG" id="mmyr:MXMO3_02547"/>
<feature type="domain" description="Succinylglutamate desuccinylase/Aspartoacylase catalytic" evidence="5">
    <location>
        <begin position="46"/>
        <end position="224"/>
    </location>
</feature>
<evidence type="ECO:0000256" key="1">
    <source>
        <dbReference type="ARBA" id="ARBA00001947"/>
    </source>
</evidence>
<dbReference type="SUPFAM" id="SSF53187">
    <property type="entry name" value="Zn-dependent exopeptidases"/>
    <property type="match status" value="1"/>
</dbReference>
<proteinExistence type="predicted"/>
<gene>
    <name evidence="6" type="ORF">MXMO3_02547</name>
</gene>
<dbReference type="CDD" id="cd06251">
    <property type="entry name" value="M14_ASTE_ASPA-like"/>
    <property type="match status" value="1"/>
</dbReference>
<keyword evidence="4" id="KW-0862">Zinc</keyword>
<evidence type="ECO:0000313" key="7">
    <source>
        <dbReference type="Proteomes" id="UP000258927"/>
    </source>
</evidence>
<dbReference type="Proteomes" id="UP000258927">
    <property type="component" value="Chromosome"/>
</dbReference>
<dbReference type="RefSeq" id="WP_027833454.1">
    <property type="nucleotide sequence ID" value="NZ_CP021330.1"/>
</dbReference>
<evidence type="ECO:0000256" key="4">
    <source>
        <dbReference type="ARBA" id="ARBA00022833"/>
    </source>
</evidence>
<dbReference type="InterPro" id="IPR043795">
    <property type="entry name" value="N-alpha-Ac-DABA-like"/>
</dbReference>
<dbReference type="PANTHER" id="PTHR37326:SF2">
    <property type="entry name" value="SUCCINYLGLUTAMATE DESUCCINYLASE_ASPARTOACYLASE FAMILY PROTEIN"/>
    <property type="match status" value="1"/>
</dbReference>
<dbReference type="PIRSF" id="PIRSF039012">
    <property type="entry name" value="ASP"/>
    <property type="match status" value="1"/>
</dbReference>
<evidence type="ECO:0000259" key="5">
    <source>
        <dbReference type="Pfam" id="PF24827"/>
    </source>
</evidence>
<dbReference type="InterPro" id="IPR053138">
    <property type="entry name" value="N-alpha-Ac-DABA_deacetylase"/>
</dbReference>
<evidence type="ECO:0000313" key="6">
    <source>
        <dbReference type="EMBL" id="AVX05059.1"/>
    </source>
</evidence>